<reference evidence="5 6" key="1">
    <citation type="submission" date="2018-07" db="EMBL/GenBank/DDBJ databases">
        <title>Diversity of Mesorhizobium strains in Brazil.</title>
        <authorList>
            <person name="Helene L.C.F."/>
            <person name="Dall'Agnol R."/>
            <person name="Delamuta J.R.M."/>
            <person name="Hungria M."/>
        </authorList>
    </citation>
    <scope>NUCLEOTIDE SEQUENCE [LARGE SCALE GENOMIC DNA]</scope>
    <source>
        <strain evidence="5 6">AC99b</strain>
    </source>
</reference>
<feature type="signal peptide" evidence="3">
    <location>
        <begin position="1"/>
        <end position="21"/>
    </location>
</feature>
<dbReference type="Proteomes" id="UP000251558">
    <property type="component" value="Unassembled WGS sequence"/>
</dbReference>
<dbReference type="OrthoDB" id="7914255at2"/>
<feature type="coiled-coil region" evidence="2">
    <location>
        <begin position="91"/>
        <end position="118"/>
    </location>
</feature>
<gene>
    <name evidence="5" type="ORF">DPM33_12365</name>
</gene>
<dbReference type="GO" id="GO:1990281">
    <property type="term" value="C:efflux pump complex"/>
    <property type="evidence" value="ECO:0007669"/>
    <property type="project" value="TreeGrafter"/>
</dbReference>
<evidence type="ECO:0000313" key="6">
    <source>
        <dbReference type="Proteomes" id="UP000251558"/>
    </source>
</evidence>
<dbReference type="SUPFAM" id="SSF111369">
    <property type="entry name" value="HlyD-like secretion proteins"/>
    <property type="match status" value="1"/>
</dbReference>
<dbReference type="PANTHER" id="PTHR30469">
    <property type="entry name" value="MULTIDRUG RESISTANCE PROTEIN MDTA"/>
    <property type="match status" value="1"/>
</dbReference>
<keyword evidence="6" id="KW-1185">Reference proteome</keyword>
<evidence type="ECO:0000256" key="1">
    <source>
        <dbReference type="ARBA" id="ARBA00009477"/>
    </source>
</evidence>
<dbReference type="Gene3D" id="2.40.30.170">
    <property type="match status" value="1"/>
</dbReference>
<organism evidence="5 6">
    <name type="scientific">Mesorhizobium hawassense</name>
    <dbReference type="NCBI Taxonomy" id="1209954"/>
    <lineage>
        <taxon>Bacteria</taxon>
        <taxon>Pseudomonadati</taxon>
        <taxon>Pseudomonadota</taxon>
        <taxon>Alphaproteobacteria</taxon>
        <taxon>Hyphomicrobiales</taxon>
        <taxon>Phyllobacteriaceae</taxon>
        <taxon>Mesorhizobium</taxon>
    </lineage>
</organism>
<keyword evidence="2" id="KW-0175">Coiled coil</keyword>
<dbReference type="NCBIfam" id="TIGR01730">
    <property type="entry name" value="RND_mfp"/>
    <property type="match status" value="1"/>
</dbReference>
<protein>
    <submittedName>
        <fullName evidence="5">Efflux transporter periplasmic adaptor subunit</fullName>
    </submittedName>
</protein>
<proteinExistence type="inferred from homology"/>
<dbReference type="GO" id="GO:0015562">
    <property type="term" value="F:efflux transmembrane transporter activity"/>
    <property type="evidence" value="ECO:0007669"/>
    <property type="project" value="TreeGrafter"/>
</dbReference>
<feature type="domain" description="Multidrug resistance protein MdtA-like barrel-sandwich hybrid" evidence="4">
    <location>
        <begin position="55"/>
        <end position="189"/>
    </location>
</feature>
<dbReference type="AlphaFoldDB" id="A0A330HRP4"/>
<dbReference type="Gene3D" id="1.10.287.470">
    <property type="entry name" value="Helix hairpin bin"/>
    <property type="match status" value="1"/>
</dbReference>
<comment type="caution">
    <text evidence="5">The sequence shown here is derived from an EMBL/GenBank/DDBJ whole genome shotgun (WGS) entry which is preliminary data.</text>
</comment>
<comment type="similarity">
    <text evidence="1">Belongs to the membrane fusion protein (MFP) (TC 8.A.1) family.</text>
</comment>
<evidence type="ECO:0000256" key="3">
    <source>
        <dbReference type="SAM" id="SignalP"/>
    </source>
</evidence>
<accession>A0A330HRP4</accession>
<dbReference type="PANTHER" id="PTHR30469:SF15">
    <property type="entry name" value="HLYD FAMILY OF SECRETION PROTEINS"/>
    <property type="match status" value="1"/>
</dbReference>
<evidence type="ECO:0000256" key="2">
    <source>
        <dbReference type="SAM" id="Coils"/>
    </source>
</evidence>
<evidence type="ECO:0000259" key="4">
    <source>
        <dbReference type="Pfam" id="PF25917"/>
    </source>
</evidence>
<dbReference type="RefSeq" id="WP_112097685.1">
    <property type="nucleotide sequence ID" value="NZ_QMBP01000004.1"/>
</dbReference>
<keyword evidence="3" id="KW-0732">Signal</keyword>
<dbReference type="InterPro" id="IPR006143">
    <property type="entry name" value="RND_pump_MFP"/>
</dbReference>
<sequence>MRSLQSALAKILLIGSAGFLAVDARGAEFIVKASTVTEMKAVYGQVESRSVLPARARISGTVASVRVSEGSQVGKGDVIATVVDDKLALQLRAADAKIAALNSQLDSARTDLQRAQDLLAKGAAAQSRVDAAKTQFDVVTNQLAAAMAEKAVIEQSAKEGDVLAPADGRVLTVPVAAGSVIMAGEPLARVASGQYYLRLSLPERHAVEITEGARVDIGERGTGTNAGFVKAGEGQVAKVYPEIENGRVIADVEVADIGTYFVNERTLVSIPVAKRTVLGVPPEALRIVHGIDYVTVETADGALEVAVVLGATFQDAGHPRVEILSGLADGDKVVLP</sequence>
<feature type="chain" id="PRO_5016335237" evidence="3">
    <location>
        <begin position="22"/>
        <end position="336"/>
    </location>
</feature>
<dbReference type="Gene3D" id="2.40.50.100">
    <property type="match status" value="1"/>
</dbReference>
<evidence type="ECO:0000313" key="5">
    <source>
        <dbReference type="EMBL" id="RAZ91055.1"/>
    </source>
</evidence>
<name>A0A330HRP4_9HYPH</name>
<dbReference type="InterPro" id="IPR058625">
    <property type="entry name" value="MdtA-like_BSH"/>
</dbReference>
<dbReference type="Pfam" id="PF25917">
    <property type="entry name" value="BSH_RND"/>
    <property type="match status" value="1"/>
</dbReference>
<dbReference type="EMBL" id="QMBP01000004">
    <property type="protein sequence ID" value="RAZ91055.1"/>
    <property type="molecule type" value="Genomic_DNA"/>
</dbReference>
<dbReference type="Gene3D" id="2.40.420.20">
    <property type="match status" value="1"/>
</dbReference>